<evidence type="ECO:0000256" key="2">
    <source>
        <dbReference type="SAM" id="Phobius"/>
    </source>
</evidence>
<feature type="transmembrane region" description="Helical" evidence="2">
    <location>
        <begin position="204"/>
        <end position="225"/>
    </location>
</feature>
<keyword evidence="2" id="KW-0812">Transmembrane</keyword>
<protein>
    <recommendedName>
        <fullName evidence="5">DUF4013 domain-containing protein</fullName>
    </recommendedName>
</protein>
<feature type="compositionally biased region" description="Basic and acidic residues" evidence="1">
    <location>
        <begin position="321"/>
        <end position="337"/>
    </location>
</feature>
<feature type="transmembrane region" description="Helical" evidence="2">
    <location>
        <begin position="155"/>
        <end position="183"/>
    </location>
</feature>
<evidence type="ECO:0000313" key="3">
    <source>
        <dbReference type="EMBL" id="UPV74106.1"/>
    </source>
</evidence>
<keyword evidence="2" id="KW-0472">Membrane</keyword>
<evidence type="ECO:0008006" key="5">
    <source>
        <dbReference type="Google" id="ProtNLM"/>
    </source>
</evidence>
<dbReference type="EMBL" id="CP096659">
    <property type="protein sequence ID" value="UPV74106.1"/>
    <property type="molecule type" value="Genomic_DNA"/>
</dbReference>
<sequence>MPSTDASRTPPDGKSFGTRLEIGWERATDHLPLAAVPLLSSLLAVDNVRRVRSAEGVNIGVSLPFPAALPDLWTFVNVPSPGPGVHFSPTIALLPVQILLQAALVAGLVGSVAEVLRTGRYDFAANARRYFAPMLGFVALVRAVTLALAGPVVAAPLLIVFLIPAFLVLKYLFYATTYLVAVNDDSLADALTRSYRLATAGGPYLSYGAGYLLFAAAVSLVTSAFVVNLGLLGVAVGAVATAPVALALTFATTEFVADLDANERGDGEVDGRGGGFGGAEGFGAGSEGFDGDTAGPGGEFGADRDDREGPTTADDVGETADEPRDDYWDRRKDGGER</sequence>
<feature type="compositionally biased region" description="Gly residues" evidence="1">
    <location>
        <begin position="272"/>
        <end position="300"/>
    </location>
</feature>
<feature type="transmembrane region" description="Helical" evidence="2">
    <location>
        <begin position="231"/>
        <end position="251"/>
    </location>
</feature>
<dbReference type="GeneID" id="72186812"/>
<evidence type="ECO:0000313" key="4">
    <source>
        <dbReference type="Proteomes" id="UP000830729"/>
    </source>
</evidence>
<keyword evidence="4" id="KW-1185">Reference proteome</keyword>
<organism evidence="3 4">
    <name type="scientific">Halorussus limi</name>
    <dbReference type="NCBI Taxonomy" id="2938695"/>
    <lineage>
        <taxon>Archaea</taxon>
        <taxon>Methanobacteriati</taxon>
        <taxon>Methanobacteriota</taxon>
        <taxon>Stenosarchaea group</taxon>
        <taxon>Halobacteria</taxon>
        <taxon>Halobacteriales</taxon>
        <taxon>Haladaptataceae</taxon>
        <taxon>Halorussus</taxon>
    </lineage>
</organism>
<dbReference type="KEGG" id="halx:M0R89_16395"/>
<gene>
    <name evidence="3" type="ORF">M0R89_16395</name>
</gene>
<keyword evidence="2" id="KW-1133">Transmembrane helix</keyword>
<accession>A0A8U0HTS5</accession>
<reference evidence="3 4" key="1">
    <citation type="submission" date="2022-04" db="EMBL/GenBank/DDBJ databases">
        <title>Diverse halophilic archaea isolated from saline environments.</title>
        <authorList>
            <person name="Cui H.-L."/>
        </authorList>
    </citation>
    <scope>NUCLEOTIDE SEQUENCE [LARGE SCALE GENOMIC DNA]</scope>
    <source>
        <strain evidence="3 4">XZYJT49</strain>
    </source>
</reference>
<feature type="region of interest" description="Disordered" evidence="1">
    <location>
        <begin position="267"/>
        <end position="337"/>
    </location>
</feature>
<feature type="transmembrane region" description="Helical" evidence="2">
    <location>
        <begin position="87"/>
        <end position="109"/>
    </location>
</feature>
<name>A0A8U0HTS5_9EURY</name>
<dbReference type="Proteomes" id="UP000830729">
    <property type="component" value="Chromosome"/>
</dbReference>
<evidence type="ECO:0000256" key="1">
    <source>
        <dbReference type="SAM" id="MobiDB-lite"/>
    </source>
</evidence>
<dbReference type="RefSeq" id="WP_248650154.1">
    <property type="nucleotide sequence ID" value="NZ_CP096659.1"/>
</dbReference>
<dbReference type="AlphaFoldDB" id="A0A8U0HTS5"/>
<feature type="transmembrane region" description="Helical" evidence="2">
    <location>
        <begin position="130"/>
        <end position="149"/>
    </location>
</feature>
<proteinExistence type="predicted"/>